<evidence type="ECO:0000313" key="2">
    <source>
        <dbReference type="Proteomes" id="UP000034854"/>
    </source>
</evidence>
<dbReference type="Proteomes" id="UP000034854">
    <property type="component" value="Unassembled WGS sequence"/>
</dbReference>
<accession>A0A0G0UGF2</accession>
<gene>
    <name evidence="1" type="ORF">UU34_C0002G0090</name>
</gene>
<dbReference type="AlphaFoldDB" id="A0A0G0UGF2"/>
<dbReference type="EMBL" id="LCAG01000002">
    <property type="protein sequence ID" value="KKR87973.1"/>
    <property type="molecule type" value="Genomic_DNA"/>
</dbReference>
<protein>
    <submittedName>
        <fullName evidence="1">Uncharacterized protein</fullName>
    </submittedName>
</protein>
<comment type="caution">
    <text evidence="1">The sequence shown here is derived from an EMBL/GenBank/DDBJ whole genome shotgun (WGS) entry which is preliminary data.</text>
</comment>
<name>A0A0G0UGF2_9BACT</name>
<sequence>MPEREFGLRNQDFSNKRLTAVGIEILRRNSGDLNPQELDKAFTTGRWSKIAEALRKYPRDVQELVALDFFGPKGGNFPNGVELAEFLVRINNIPWFSSESRPDGEKLQQYADQFAKDINLGHHPVRLILGNWERMNIRGINEMWDQRINAMKVPVFSALKANGRWQAATVAMDAAEGCVNAAIHMGWQKTHDVSGKAWGVARSAAANASIYAKYAVSSIVASDVIEPHMCETAAFQKSNPMDGLIKIYEMGAVPVGAQYGGYFIVFWPMK</sequence>
<proteinExistence type="predicted"/>
<reference evidence="1 2" key="1">
    <citation type="journal article" date="2015" name="Nature">
        <title>rRNA introns, odd ribosomes, and small enigmatic genomes across a large radiation of phyla.</title>
        <authorList>
            <person name="Brown C.T."/>
            <person name="Hug L.A."/>
            <person name="Thomas B.C."/>
            <person name="Sharon I."/>
            <person name="Castelle C.J."/>
            <person name="Singh A."/>
            <person name="Wilkins M.J."/>
            <person name="Williams K.H."/>
            <person name="Banfield J.F."/>
        </authorList>
    </citation>
    <scope>NUCLEOTIDE SEQUENCE [LARGE SCALE GENOMIC DNA]</scope>
</reference>
<organism evidence="1 2">
    <name type="scientific">Candidatus Curtissbacteria bacterium GW2011_GWA1_41_11</name>
    <dbReference type="NCBI Taxonomy" id="1618409"/>
    <lineage>
        <taxon>Bacteria</taxon>
        <taxon>Candidatus Curtissiibacteriota</taxon>
    </lineage>
</organism>
<evidence type="ECO:0000313" key="1">
    <source>
        <dbReference type="EMBL" id="KKR87973.1"/>
    </source>
</evidence>